<evidence type="ECO:0000313" key="4">
    <source>
        <dbReference type="Proteomes" id="UP001500689"/>
    </source>
</evidence>
<dbReference type="SUPFAM" id="SSF69118">
    <property type="entry name" value="AhpD-like"/>
    <property type="match status" value="1"/>
</dbReference>
<sequence>MASATTVRIPPLPLDELDPEQRKLAKLGADTVIQVLARAPELMKASAPLGGFLLGQGVLHPRVRELAILRVALRCKAPYEWANHVPAALAGGATEAEIDRLSDPAGAWAAEDDAVLRAVDELCADAFVSDRTWAALAATRGHAELIELLFLVGFYRMMAGFLNSAGVAVKPGQPALGERGHVVSTAATSTFATSPTPGTVSTQTTTTPPTSTAMSTQTTTTSPTPTVPTGVRSGSGGVGAAGTWHVTFTHPAGSKDLVLELATDGGAVTGSIFDTQLEVTVPIVAGAFDGEHLDFRAQVTEPARFDVSVAGVVEGDAFTGSVTVSGGGTFPVSGTRAG</sequence>
<dbReference type="PANTHER" id="PTHR34846">
    <property type="entry name" value="4-CARBOXYMUCONOLACTONE DECARBOXYLASE FAMILY PROTEIN (AFU_ORTHOLOGUE AFUA_6G11590)"/>
    <property type="match status" value="1"/>
</dbReference>
<reference evidence="4" key="1">
    <citation type="journal article" date="2019" name="Int. J. Syst. Evol. Microbiol.">
        <title>The Global Catalogue of Microorganisms (GCM) 10K type strain sequencing project: providing services to taxonomists for standard genome sequencing and annotation.</title>
        <authorList>
            <consortium name="The Broad Institute Genomics Platform"/>
            <consortium name="The Broad Institute Genome Sequencing Center for Infectious Disease"/>
            <person name="Wu L."/>
            <person name="Ma J."/>
        </authorList>
    </citation>
    <scope>NUCLEOTIDE SEQUENCE [LARGE SCALE GENOMIC DNA]</scope>
    <source>
        <strain evidence="4">JCM 16898</strain>
    </source>
</reference>
<feature type="region of interest" description="Disordered" evidence="1">
    <location>
        <begin position="190"/>
        <end position="232"/>
    </location>
</feature>
<evidence type="ECO:0000256" key="1">
    <source>
        <dbReference type="SAM" id="MobiDB-lite"/>
    </source>
</evidence>
<dbReference type="RefSeq" id="WP_344859311.1">
    <property type="nucleotide sequence ID" value="NZ_BAAAZN010000005.1"/>
</dbReference>
<gene>
    <name evidence="3" type="ORF">GCM10022222_26910</name>
</gene>
<dbReference type="Pfam" id="PF02627">
    <property type="entry name" value="CMD"/>
    <property type="match status" value="1"/>
</dbReference>
<dbReference type="InterPro" id="IPR029032">
    <property type="entry name" value="AhpD-like"/>
</dbReference>
<organism evidence="3 4">
    <name type="scientific">Amycolatopsis ultiminotia</name>
    <dbReference type="NCBI Taxonomy" id="543629"/>
    <lineage>
        <taxon>Bacteria</taxon>
        <taxon>Bacillati</taxon>
        <taxon>Actinomycetota</taxon>
        <taxon>Actinomycetes</taxon>
        <taxon>Pseudonocardiales</taxon>
        <taxon>Pseudonocardiaceae</taxon>
        <taxon>Amycolatopsis</taxon>
    </lineage>
</organism>
<dbReference type="EMBL" id="BAAAZN010000005">
    <property type="protein sequence ID" value="GAA3541851.1"/>
    <property type="molecule type" value="Genomic_DNA"/>
</dbReference>
<comment type="caution">
    <text evidence="3">The sequence shown here is derived from an EMBL/GenBank/DDBJ whole genome shotgun (WGS) entry which is preliminary data.</text>
</comment>
<dbReference type="Proteomes" id="UP001500689">
    <property type="component" value="Unassembled WGS sequence"/>
</dbReference>
<evidence type="ECO:0000259" key="2">
    <source>
        <dbReference type="Pfam" id="PF02627"/>
    </source>
</evidence>
<dbReference type="Gene3D" id="1.20.1290.10">
    <property type="entry name" value="AhpD-like"/>
    <property type="match status" value="1"/>
</dbReference>
<dbReference type="PANTHER" id="PTHR34846:SF5">
    <property type="entry name" value="CARBOXYMUCONOLACTONE DECARBOXYLASE-LIKE DOMAIN-CONTAINING PROTEIN"/>
    <property type="match status" value="1"/>
</dbReference>
<name>A0ABP6VWD6_9PSEU</name>
<proteinExistence type="predicted"/>
<evidence type="ECO:0000313" key="3">
    <source>
        <dbReference type="EMBL" id="GAA3541851.1"/>
    </source>
</evidence>
<protein>
    <submittedName>
        <fullName evidence="3">Carboxymuconolactone decarboxylase family protein</fullName>
    </submittedName>
</protein>
<dbReference type="InterPro" id="IPR003779">
    <property type="entry name" value="CMD-like"/>
</dbReference>
<feature type="domain" description="Carboxymuconolactone decarboxylase-like" evidence="2">
    <location>
        <begin position="40"/>
        <end position="119"/>
    </location>
</feature>
<keyword evidence="4" id="KW-1185">Reference proteome</keyword>
<accession>A0ABP6VWD6</accession>